<dbReference type="EMBL" id="CAJVPJ010001335">
    <property type="protein sequence ID" value="CAG8586947.1"/>
    <property type="molecule type" value="Genomic_DNA"/>
</dbReference>
<name>A0A9N9C154_9GLOM</name>
<protein>
    <submittedName>
        <fullName evidence="1">7757_t:CDS:1</fullName>
    </submittedName>
</protein>
<dbReference type="AlphaFoldDB" id="A0A9N9C154"/>
<keyword evidence="2" id="KW-1185">Reference proteome</keyword>
<sequence>NYLKKRKTTRPDLAQEIITELKANSSEERFFHAEEVIGRTGQLSSPRHYANRMVLLKMAILKLATSIFEEENIREDIVRGFAFQGIPIETHTRSSYATNSSRSHYCGGVSFLLYNVEIKSNFGTEANV</sequence>
<proteinExistence type="predicted"/>
<comment type="caution">
    <text evidence="1">The sequence shown here is derived from an EMBL/GenBank/DDBJ whole genome shotgun (WGS) entry which is preliminary data.</text>
</comment>
<evidence type="ECO:0000313" key="1">
    <source>
        <dbReference type="EMBL" id="CAG8586947.1"/>
    </source>
</evidence>
<dbReference type="Proteomes" id="UP000789572">
    <property type="component" value="Unassembled WGS sequence"/>
</dbReference>
<reference evidence="1" key="1">
    <citation type="submission" date="2021-06" db="EMBL/GenBank/DDBJ databases">
        <authorList>
            <person name="Kallberg Y."/>
            <person name="Tangrot J."/>
            <person name="Rosling A."/>
        </authorList>
    </citation>
    <scope>NUCLEOTIDE SEQUENCE</scope>
    <source>
        <strain evidence="1">IA702</strain>
    </source>
</reference>
<gene>
    <name evidence="1" type="ORF">POCULU_LOCUS6775</name>
</gene>
<feature type="non-terminal residue" evidence="1">
    <location>
        <position position="128"/>
    </location>
</feature>
<evidence type="ECO:0000313" key="2">
    <source>
        <dbReference type="Proteomes" id="UP000789572"/>
    </source>
</evidence>
<accession>A0A9N9C154</accession>
<organism evidence="1 2">
    <name type="scientific">Paraglomus occultum</name>
    <dbReference type="NCBI Taxonomy" id="144539"/>
    <lineage>
        <taxon>Eukaryota</taxon>
        <taxon>Fungi</taxon>
        <taxon>Fungi incertae sedis</taxon>
        <taxon>Mucoromycota</taxon>
        <taxon>Glomeromycotina</taxon>
        <taxon>Glomeromycetes</taxon>
        <taxon>Paraglomerales</taxon>
        <taxon>Paraglomeraceae</taxon>
        <taxon>Paraglomus</taxon>
    </lineage>
</organism>